<evidence type="ECO:0000259" key="8">
    <source>
        <dbReference type="PROSITE" id="PS50071"/>
    </source>
</evidence>
<keyword evidence="4 5" id="KW-0539">Nucleus</keyword>
<feature type="region of interest" description="Disordered" evidence="7">
    <location>
        <begin position="148"/>
        <end position="168"/>
    </location>
</feature>
<sequence>MNGFSERNEDYQEFQGNNHDFQCSHRQMDGDNGGDYYPWLMSNNRGLSNHIKPLQTNQAQAFTASKIPSQNQVQVHVESTEFEKLATNKRSRTAYTQSQLLELEKEFHFNRYLCRPRRLELASLLNLTERQIKIWFQNRRMKIKKIKDQQLDDKKATSTNLHQQCSNNVQHLSIRNDSSSNESSNNAAQRHQVPITYTYPQHHAAINSNNTQLLPSIKSYPECPAVQDKASGSPPLPPSCQGLSSPTVPLWIQHQVNQQFPQFFAEYFDMEAAPHLSSF</sequence>
<dbReference type="PROSITE" id="PS50071">
    <property type="entry name" value="HOMEOBOX_2"/>
    <property type="match status" value="1"/>
</dbReference>
<dbReference type="eggNOG" id="KOG0489">
    <property type="taxonomic scope" value="Eukaryota"/>
</dbReference>
<dbReference type="GO" id="GO:0000978">
    <property type="term" value="F:RNA polymerase II cis-regulatory region sequence-specific DNA binding"/>
    <property type="evidence" value="ECO:0007669"/>
    <property type="project" value="TreeGrafter"/>
</dbReference>
<reference evidence="10" key="1">
    <citation type="submission" date="2011-05" db="EMBL/GenBank/DDBJ databases">
        <authorList>
            <person name="Richards S.R."/>
            <person name="Qu J."/>
            <person name="Jiang H."/>
            <person name="Jhangiani S.N."/>
            <person name="Agravi P."/>
            <person name="Goodspeed R."/>
            <person name="Gross S."/>
            <person name="Mandapat C."/>
            <person name="Jackson L."/>
            <person name="Mathew T."/>
            <person name="Pu L."/>
            <person name="Thornton R."/>
            <person name="Saada N."/>
            <person name="Wilczek-Boney K.B."/>
            <person name="Lee S."/>
            <person name="Kovar C."/>
            <person name="Wu Y."/>
            <person name="Scherer S.E."/>
            <person name="Worley K.C."/>
            <person name="Muzny D.M."/>
            <person name="Gibbs R."/>
        </authorList>
    </citation>
    <scope>NUCLEOTIDE SEQUENCE</scope>
    <source>
        <strain evidence="10">Brora</strain>
    </source>
</reference>
<evidence type="ECO:0000256" key="3">
    <source>
        <dbReference type="ARBA" id="ARBA00023155"/>
    </source>
</evidence>
<dbReference type="EnsemblMetazoa" id="SMAR008064-RA">
    <property type="protein sequence ID" value="SMAR008064-PA"/>
    <property type="gene ID" value="SMAR008064"/>
</dbReference>
<name>T1J3A2_STRMM</name>
<dbReference type="PANTHER" id="PTHR45664">
    <property type="entry name" value="PROTEIN ZERKNUELLT 1-RELATED"/>
    <property type="match status" value="1"/>
</dbReference>
<dbReference type="GO" id="GO:0005634">
    <property type="term" value="C:nucleus"/>
    <property type="evidence" value="ECO:0007669"/>
    <property type="project" value="UniProtKB-SubCell"/>
</dbReference>
<organism evidence="9 10">
    <name type="scientific">Strigamia maritima</name>
    <name type="common">European centipede</name>
    <name type="synonym">Geophilus maritimus</name>
    <dbReference type="NCBI Taxonomy" id="126957"/>
    <lineage>
        <taxon>Eukaryota</taxon>
        <taxon>Metazoa</taxon>
        <taxon>Ecdysozoa</taxon>
        <taxon>Arthropoda</taxon>
        <taxon>Myriapoda</taxon>
        <taxon>Chilopoda</taxon>
        <taxon>Pleurostigmophora</taxon>
        <taxon>Geophilomorpha</taxon>
        <taxon>Linotaeniidae</taxon>
        <taxon>Strigamia</taxon>
    </lineage>
</organism>
<accession>T1J3A2</accession>
<dbReference type="InterPro" id="IPR001356">
    <property type="entry name" value="HD"/>
</dbReference>
<dbReference type="GO" id="GO:0000981">
    <property type="term" value="F:DNA-binding transcription factor activity, RNA polymerase II-specific"/>
    <property type="evidence" value="ECO:0007669"/>
    <property type="project" value="InterPro"/>
</dbReference>
<dbReference type="CDD" id="cd00086">
    <property type="entry name" value="homeodomain"/>
    <property type="match status" value="1"/>
</dbReference>
<proteinExistence type="predicted"/>
<dbReference type="Pfam" id="PF00046">
    <property type="entry name" value="Homeodomain"/>
    <property type="match status" value="1"/>
</dbReference>
<dbReference type="InterPro" id="IPR009057">
    <property type="entry name" value="Homeodomain-like_sf"/>
</dbReference>
<dbReference type="Proteomes" id="UP000014500">
    <property type="component" value="Unassembled WGS sequence"/>
</dbReference>
<feature type="DNA-binding region" description="Homeobox" evidence="5">
    <location>
        <begin position="88"/>
        <end position="147"/>
    </location>
</feature>
<dbReference type="PRINTS" id="PR00024">
    <property type="entry name" value="HOMEOBOX"/>
</dbReference>
<dbReference type="GO" id="GO:0048513">
    <property type="term" value="P:animal organ development"/>
    <property type="evidence" value="ECO:0007669"/>
    <property type="project" value="UniProtKB-ARBA"/>
</dbReference>
<dbReference type="Gene3D" id="1.10.10.60">
    <property type="entry name" value="Homeodomain-like"/>
    <property type="match status" value="1"/>
</dbReference>
<dbReference type="SUPFAM" id="SSF46689">
    <property type="entry name" value="Homeodomain-like"/>
    <property type="match status" value="1"/>
</dbReference>
<dbReference type="STRING" id="126957.T1J3A2"/>
<keyword evidence="10" id="KW-1185">Reference proteome</keyword>
<dbReference type="GO" id="GO:0045944">
    <property type="term" value="P:positive regulation of transcription by RNA polymerase II"/>
    <property type="evidence" value="ECO:0007669"/>
    <property type="project" value="UniProtKB-ARBA"/>
</dbReference>
<dbReference type="FunFam" id="1.10.10.60:FF:000176">
    <property type="entry name" value="pancreas/duodenum homeobox protein 1"/>
    <property type="match status" value="1"/>
</dbReference>
<dbReference type="EMBL" id="JH431820">
    <property type="status" value="NOT_ANNOTATED_CDS"/>
    <property type="molecule type" value="Genomic_DNA"/>
</dbReference>
<dbReference type="PROSITE" id="PS00027">
    <property type="entry name" value="HOMEOBOX_1"/>
    <property type="match status" value="1"/>
</dbReference>
<dbReference type="InterPro" id="IPR020479">
    <property type="entry name" value="HD_metazoa"/>
</dbReference>
<reference evidence="9" key="2">
    <citation type="submission" date="2015-02" db="UniProtKB">
        <authorList>
            <consortium name="EnsemblMetazoa"/>
        </authorList>
    </citation>
    <scope>IDENTIFICATION</scope>
</reference>
<dbReference type="HOGENOM" id="CLU_998593_0_0_1"/>
<keyword evidence="2 5" id="KW-0238">DNA-binding</keyword>
<dbReference type="AlphaFoldDB" id="T1J3A2"/>
<evidence type="ECO:0000256" key="6">
    <source>
        <dbReference type="RuleBase" id="RU000682"/>
    </source>
</evidence>
<evidence type="ECO:0000256" key="5">
    <source>
        <dbReference type="PROSITE-ProRule" id="PRU00108"/>
    </source>
</evidence>
<evidence type="ECO:0000256" key="7">
    <source>
        <dbReference type="SAM" id="MobiDB-lite"/>
    </source>
</evidence>
<evidence type="ECO:0000313" key="10">
    <source>
        <dbReference type="Proteomes" id="UP000014500"/>
    </source>
</evidence>
<evidence type="ECO:0000313" key="9">
    <source>
        <dbReference type="EnsemblMetazoa" id="SMAR008064-PA"/>
    </source>
</evidence>
<dbReference type="InterPro" id="IPR017970">
    <property type="entry name" value="Homeobox_CS"/>
</dbReference>
<protein>
    <recommendedName>
        <fullName evidence="8">Homeobox domain-containing protein</fullName>
    </recommendedName>
</protein>
<dbReference type="PANTHER" id="PTHR45664:SF12">
    <property type="entry name" value="PANCREAS_DUODENUM HOMEOBOX PROTEIN 1"/>
    <property type="match status" value="1"/>
</dbReference>
<feature type="compositionally biased region" description="Polar residues" evidence="7">
    <location>
        <begin position="157"/>
        <end position="168"/>
    </location>
</feature>
<dbReference type="SMART" id="SM00389">
    <property type="entry name" value="HOX"/>
    <property type="match status" value="1"/>
</dbReference>
<comment type="subcellular location">
    <subcellularLocation>
        <location evidence="1 5 6">Nucleus</location>
    </subcellularLocation>
</comment>
<keyword evidence="3 5" id="KW-0371">Homeobox</keyword>
<evidence type="ECO:0000256" key="4">
    <source>
        <dbReference type="ARBA" id="ARBA00023242"/>
    </source>
</evidence>
<evidence type="ECO:0000256" key="1">
    <source>
        <dbReference type="ARBA" id="ARBA00004123"/>
    </source>
</evidence>
<evidence type="ECO:0000256" key="2">
    <source>
        <dbReference type="ARBA" id="ARBA00023125"/>
    </source>
</evidence>
<feature type="domain" description="Homeobox" evidence="8">
    <location>
        <begin position="86"/>
        <end position="146"/>
    </location>
</feature>